<dbReference type="Proteomes" id="UP001597097">
    <property type="component" value="Unassembled WGS sequence"/>
</dbReference>
<gene>
    <name evidence="2" type="ORF">ACFSJ0_15145</name>
</gene>
<dbReference type="PANTHER" id="PTHR43591:SF24">
    <property type="entry name" value="2-METHOXY-6-POLYPRENYL-1,4-BENZOQUINOL METHYLASE, MITOCHONDRIAL"/>
    <property type="match status" value="1"/>
</dbReference>
<accession>A0ABW4G6L0</accession>
<dbReference type="GO" id="GO:0008168">
    <property type="term" value="F:methyltransferase activity"/>
    <property type="evidence" value="ECO:0007669"/>
    <property type="project" value="UniProtKB-KW"/>
</dbReference>
<evidence type="ECO:0000313" key="2">
    <source>
        <dbReference type="EMBL" id="MFD1538388.1"/>
    </source>
</evidence>
<dbReference type="Pfam" id="PF08241">
    <property type="entry name" value="Methyltransf_11"/>
    <property type="match status" value="1"/>
</dbReference>
<dbReference type="EMBL" id="JBHUCM010000013">
    <property type="protein sequence ID" value="MFD1538388.1"/>
    <property type="molecule type" value="Genomic_DNA"/>
</dbReference>
<sequence length="230" mass="24664">MAESRRRALPVDYDDDPGRFAANRLATPRDIHPLVSARMAAERVRPVLDVGGGTGVLGRLLADAGVPTVVLDAAAHVVQAPRPAVRADALALPFTDGVFGGAAALWMLYHFADPARVLTEVRRVLRPGGLLAVSAPSRHNDPELSSVLPEWGRPLSFDAELAPAVVGEVLDVVAVTSWDEPLLHLPDREAVTLYLRGRGLTEPAARAAALRVATPLRVTKRGSLIWARRQ</sequence>
<protein>
    <submittedName>
        <fullName evidence="2">Class I SAM-dependent methyltransferase</fullName>
        <ecNumber evidence="2">2.1.1.-</ecNumber>
    </submittedName>
</protein>
<proteinExistence type="predicted"/>
<keyword evidence="3" id="KW-1185">Reference proteome</keyword>
<reference evidence="3" key="1">
    <citation type="journal article" date="2019" name="Int. J. Syst. Evol. Microbiol.">
        <title>The Global Catalogue of Microorganisms (GCM) 10K type strain sequencing project: providing services to taxonomists for standard genome sequencing and annotation.</title>
        <authorList>
            <consortium name="The Broad Institute Genomics Platform"/>
            <consortium name="The Broad Institute Genome Sequencing Center for Infectious Disease"/>
            <person name="Wu L."/>
            <person name="Ma J."/>
        </authorList>
    </citation>
    <scope>NUCLEOTIDE SEQUENCE [LARGE SCALE GENOMIC DNA]</scope>
    <source>
        <strain evidence="3">CGMCC 1.15399</strain>
    </source>
</reference>
<keyword evidence="2" id="KW-0808">Transferase</keyword>
<name>A0ABW4G6L0_9ACTN</name>
<dbReference type="CDD" id="cd02440">
    <property type="entry name" value="AdoMet_MTases"/>
    <property type="match status" value="1"/>
</dbReference>
<dbReference type="GO" id="GO:0032259">
    <property type="term" value="P:methylation"/>
    <property type="evidence" value="ECO:0007669"/>
    <property type="project" value="UniProtKB-KW"/>
</dbReference>
<feature type="domain" description="Methyltransferase type 11" evidence="1">
    <location>
        <begin position="48"/>
        <end position="132"/>
    </location>
</feature>
<evidence type="ECO:0000313" key="3">
    <source>
        <dbReference type="Proteomes" id="UP001597097"/>
    </source>
</evidence>
<dbReference type="EC" id="2.1.1.-" evidence="2"/>
<evidence type="ECO:0000259" key="1">
    <source>
        <dbReference type="Pfam" id="PF08241"/>
    </source>
</evidence>
<dbReference type="PANTHER" id="PTHR43591">
    <property type="entry name" value="METHYLTRANSFERASE"/>
    <property type="match status" value="1"/>
</dbReference>
<keyword evidence="2" id="KW-0489">Methyltransferase</keyword>
<organism evidence="2 3">
    <name type="scientific">Nonomuraea guangzhouensis</name>
    <dbReference type="NCBI Taxonomy" id="1291555"/>
    <lineage>
        <taxon>Bacteria</taxon>
        <taxon>Bacillati</taxon>
        <taxon>Actinomycetota</taxon>
        <taxon>Actinomycetes</taxon>
        <taxon>Streptosporangiales</taxon>
        <taxon>Streptosporangiaceae</taxon>
        <taxon>Nonomuraea</taxon>
    </lineage>
</organism>
<dbReference type="InterPro" id="IPR013216">
    <property type="entry name" value="Methyltransf_11"/>
</dbReference>
<dbReference type="RefSeq" id="WP_219533384.1">
    <property type="nucleotide sequence ID" value="NZ_JAHKRM010000017.1"/>
</dbReference>
<comment type="caution">
    <text evidence="2">The sequence shown here is derived from an EMBL/GenBank/DDBJ whole genome shotgun (WGS) entry which is preliminary data.</text>
</comment>